<reference evidence="3" key="1">
    <citation type="submission" date="2015-12" db="EMBL/GenBank/DDBJ databases">
        <title>Update maize B73 reference genome by single molecule sequencing technologies.</title>
        <authorList>
            <consortium name="Maize Genome Sequencing Project"/>
            <person name="Ware D."/>
        </authorList>
    </citation>
    <scope>NUCLEOTIDE SEQUENCE [LARGE SCALE GENOMIC DNA]</scope>
    <source>
        <tissue evidence="3">Seedling</tissue>
    </source>
</reference>
<dbReference type="ExpressionAtlas" id="A0A1D6I354">
    <property type="expression patterns" value="baseline and differential"/>
</dbReference>
<dbReference type="Gene3D" id="2.130.10.10">
    <property type="entry name" value="YVTN repeat-like/Quinoprotein amine dehydrogenase"/>
    <property type="match status" value="1"/>
</dbReference>
<gene>
    <name evidence="3" type="ORF">ZEAMMB73_Zm00001d020234</name>
</gene>
<dbReference type="InterPro" id="IPR001680">
    <property type="entry name" value="WD40_rpt"/>
</dbReference>
<protein>
    <submittedName>
        <fullName evidence="3">THO complex subunit 6</fullName>
    </submittedName>
</protein>
<accession>A0A1D6I354</accession>
<dbReference type="AlphaFoldDB" id="A0A1D6I354"/>
<evidence type="ECO:0000256" key="1">
    <source>
        <dbReference type="ARBA" id="ARBA00009728"/>
    </source>
</evidence>
<dbReference type="PANTHER" id="PTHR44411">
    <property type="entry name" value="THO COMPLEX SUBUNIT 6 HOMOLOG"/>
    <property type="match status" value="1"/>
</dbReference>
<organism evidence="3">
    <name type="scientific">Zea mays</name>
    <name type="common">Maize</name>
    <dbReference type="NCBI Taxonomy" id="4577"/>
    <lineage>
        <taxon>Eukaryota</taxon>
        <taxon>Viridiplantae</taxon>
        <taxon>Streptophyta</taxon>
        <taxon>Embryophyta</taxon>
        <taxon>Tracheophyta</taxon>
        <taxon>Spermatophyta</taxon>
        <taxon>Magnoliopsida</taxon>
        <taxon>Liliopsida</taxon>
        <taxon>Poales</taxon>
        <taxon>Poaceae</taxon>
        <taxon>PACMAD clade</taxon>
        <taxon>Panicoideae</taxon>
        <taxon>Andropogonodae</taxon>
        <taxon>Andropogoneae</taxon>
        <taxon>Tripsacinae</taxon>
        <taxon>Zea</taxon>
    </lineage>
</organism>
<comment type="similarity">
    <text evidence="1">Belongs to the WD repeat THOC6 family.</text>
</comment>
<dbReference type="PROSITE" id="PS50082">
    <property type="entry name" value="WD_REPEATS_2"/>
    <property type="match status" value="1"/>
</dbReference>
<name>A0A1D6I354_MAIZE</name>
<dbReference type="InterPro" id="IPR036322">
    <property type="entry name" value="WD40_repeat_dom_sf"/>
</dbReference>
<evidence type="ECO:0000256" key="2">
    <source>
        <dbReference type="ARBA" id="ARBA00022574"/>
    </source>
</evidence>
<sequence length="206" mass="22835">MATAAAQSHPASMDARRWDESSYRRGILRARDLSSRTLFRAVFFDHSDDPDTDILLAAASSDGSLASFSLSSCISACSATSQVETAATLVDPVCIVQAHSGPAYDVRFYPDQQQPLLFSCGDDGRIKGWRWHEMQSCLVPLSLQGDHLEPALDLVNPQHEMDPFWQQRVMHVLTAGMWRPVNVKSHSRGMLIICTALQFVSQTARL</sequence>
<dbReference type="PANTHER" id="PTHR44411:SF1">
    <property type="entry name" value="THO COMPLEX SUBUNIT 6 HOMOLOG"/>
    <property type="match status" value="1"/>
</dbReference>
<keyword evidence="2" id="KW-0853">WD repeat</keyword>
<evidence type="ECO:0000313" key="3">
    <source>
        <dbReference type="EMBL" id="ONM54586.1"/>
    </source>
</evidence>
<dbReference type="SUPFAM" id="SSF50978">
    <property type="entry name" value="WD40 repeat-like"/>
    <property type="match status" value="1"/>
</dbReference>
<dbReference type="InterPro" id="IPR042626">
    <property type="entry name" value="THOC6"/>
</dbReference>
<proteinExistence type="inferred from homology"/>
<dbReference type="SMART" id="SM00320">
    <property type="entry name" value="WD40"/>
    <property type="match status" value="1"/>
</dbReference>
<dbReference type="EMBL" id="CM007650">
    <property type="protein sequence ID" value="ONM54586.1"/>
    <property type="molecule type" value="Genomic_DNA"/>
</dbReference>
<dbReference type="InterPro" id="IPR015943">
    <property type="entry name" value="WD40/YVTN_repeat-like_dom_sf"/>
</dbReference>